<dbReference type="InterPro" id="IPR001054">
    <property type="entry name" value="A/G_cyclase"/>
</dbReference>
<evidence type="ECO:0000256" key="5">
    <source>
        <dbReference type="ARBA" id="ARBA00023134"/>
    </source>
</evidence>
<dbReference type="Pfam" id="PF00211">
    <property type="entry name" value="Guanylate_cyc"/>
    <property type="match status" value="1"/>
</dbReference>
<sequence length="1122" mass="127489">MIHFEFHRNSASAMFGWINDCTEQLVITKFGIEKWHEIKEKAGCSVKDHGFVRHQYYPDSSTVNLVVAASDVLGIPVSGVLEAFGQFFMEFVRKNGYENLLRCQGSTLRLWLSNLNALHDHLQSSLPAGFVAPVFWCEDCDSVQGSILLHYFSKRGSLLCPLVVGVVKEVARFHFDFEIEMELLATQGEEESEFTTWRISTNDPKEQWRLTTKEGVDENMSEKIVSDEHEESPEQTTTPMTCPFTGMTFTTVGNGDLDKGIEDPESYKSIQGEGISWQKMQSVFPFHILVDSDFKIHQVGKRLPNLLHCKTKKLVGRKIGEVLDITRPVLGSEWNWPALHKLADQIFFIKPKQLTDTPKTRTTFVEEIKFKGSMLHISDDSIMFILSPDAKNVSELNSMGLTMSDLSLHSFQRDAIFLGEHISSEVKSAHELDRLSKRLKNEKDLSNTLLYNMLPRSVADELRSGLTVDPTHYDKVTLFFSDVVGFTSICDAIEPWEVIDMLNQLYSVMDYLAMRFNLYKVETIGDAYMCCSGLPIPDDMHAENIANFALAVSECVRHVKSPADGKPIRLRIGIHTGHCMAGVVGTLTPHYCLFGDMINTTARHESTGEAGKIQSSSILYGRLMHFSAHQTQQYKFTPRGLVPMKGKGELFTYWLDEGTDGNKEVNPVAIRKLYDEVGEVLGKKKWKKRRYFRRGSALGGASVAGSDALTMFDSRSQKSTSNKDAESVTDDVDDQDHDISSEVESNYSNVEEREKSLQELDDMINGDNDLSSPEESPEDAALGSADKLQCTIDSWKNVCWDVDLTREDLVENIHKLMMAILSKCFGDGIDYDPDIDFLDKQLYGFVHRISTLYRDENRFHNWRHACHVALGATFLIEKAQEVGEEDPWIQFIVAFSALIHDVKHFGVNNSQLQLEQHAVWQIYDNGSCQERYSMHCGLSIFIEEFPELSREFLQGCPMFLRLVSSAVLATDISSSEVQRKVKEKFEAVMADESDSSKSKCERTEAALEHILLLADVGHCSQKYDTFLRWNRAFYEECFVNYLNERGIDPRNGWYEGQIRFLEKYVMPLATRCESLMHLSCPLTTGVQSILGRWRLEGAEWTEQMIEELWRKKDSTEIICSDG</sequence>
<dbReference type="InterPro" id="IPR036971">
    <property type="entry name" value="PDEase_catalytic_dom_sf"/>
</dbReference>
<feature type="region of interest" description="Disordered" evidence="7">
    <location>
        <begin position="714"/>
        <end position="783"/>
    </location>
</feature>
<evidence type="ECO:0000256" key="7">
    <source>
        <dbReference type="SAM" id="MobiDB-lite"/>
    </source>
</evidence>
<feature type="compositionally biased region" description="Acidic residues" evidence="7">
    <location>
        <begin position="727"/>
        <end position="736"/>
    </location>
</feature>
<dbReference type="EMBL" id="HBNS01015152">
    <property type="protein sequence ID" value="CAE4601966.1"/>
    <property type="molecule type" value="Transcribed_RNA"/>
</dbReference>
<dbReference type="Pfam" id="PF00233">
    <property type="entry name" value="PDEase_I"/>
    <property type="match status" value="1"/>
</dbReference>
<dbReference type="SMART" id="SM00044">
    <property type="entry name" value="CYCc"/>
    <property type="match status" value="1"/>
</dbReference>
<proteinExistence type="predicted"/>
<protein>
    <recommendedName>
        <fullName evidence="2">guanylate cyclase</fullName>
        <ecNumber evidence="2">4.6.1.2</ecNumber>
    </recommendedName>
</protein>
<feature type="region of interest" description="Disordered" evidence="7">
    <location>
        <begin position="224"/>
        <end position="245"/>
    </location>
</feature>
<evidence type="ECO:0000259" key="8">
    <source>
        <dbReference type="PROSITE" id="PS50125"/>
    </source>
</evidence>
<dbReference type="FunFam" id="3.30.70.1230:FF:000030">
    <property type="entry name" value="Si:ch211-215j19.12"/>
    <property type="match status" value="1"/>
</dbReference>
<evidence type="ECO:0000313" key="10">
    <source>
        <dbReference type="EMBL" id="CAE4601968.1"/>
    </source>
</evidence>
<dbReference type="Gene3D" id="6.10.250.780">
    <property type="match status" value="1"/>
</dbReference>
<reference evidence="10" key="1">
    <citation type="submission" date="2021-01" db="EMBL/GenBank/DDBJ databases">
        <authorList>
            <person name="Corre E."/>
            <person name="Pelletier E."/>
            <person name="Niang G."/>
            <person name="Scheremetjew M."/>
            <person name="Finn R."/>
            <person name="Kale V."/>
            <person name="Holt S."/>
            <person name="Cochrane G."/>
            <person name="Meng A."/>
            <person name="Brown T."/>
            <person name="Cohen L."/>
        </authorList>
    </citation>
    <scope>NUCLEOTIDE SEQUENCE</scope>
    <source>
        <strain evidence="10">GSO104</strain>
    </source>
</reference>
<name>A0A6V2E3N2_9STRA</name>
<dbReference type="EMBL" id="HBNS01015153">
    <property type="protein sequence ID" value="CAE4601968.1"/>
    <property type="molecule type" value="Transcribed_RNA"/>
</dbReference>
<dbReference type="GO" id="GO:0019934">
    <property type="term" value="P:cGMP-mediated signaling"/>
    <property type="evidence" value="ECO:0007669"/>
    <property type="project" value="TreeGrafter"/>
</dbReference>
<dbReference type="Gene3D" id="1.10.1300.10">
    <property type="entry name" value="3'5'-cyclic nucleotide phosphodiesterase, catalytic domain"/>
    <property type="match status" value="1"/>
</dbReference>
<evidence type="ECO:0000256" key="2">
    <source>
        <dbReference type="ARBA" id="ARBA00012202"/>
    </source>
</evidence>
<evidence type="ECO:0000256" key="1">
    <source>
        <dbReference type="ARBA" id="ARBA00004496"/>
    </source>
</evidence>
<dbReference type="PANTHER" id="PTHR45655:SF13">
    <property type="entry name" value="SOLUBLE GUANYLATE CYCLASE GCY-32-RELATED"/>
    <property type="match status" value="1"/>
</dbReference>
<dbReference type="GO" id="GO:0008074">
    <property type="term" value="C:guanylate cyclase complex, soluble"/>
    <property type="evidence" value="ECO:0007669"/>
    <property type="project" value="TreeGrafter"/>
</dbReference>
<dbReference type="AlphaFoldDB" id="A0A6V2E3N2"/>
<dbReference type="InterPro" id="IPR029787">
    <property type="entry name" value="Nucleotide_cyclase"/>
</dbReference>
<dbReference type="EC" id="4.6.1.2" evidence="2"/>
<dbReference type="GO" id="GO:0004383">
    <property type="term" value="F:guanylate cyclase activity"/>
    <property type="evidence" value="ECO:0007669"/>
    <property type="project" value="UniProtKB-EC"/>
</dbReference>
<keyword evidence="4" id="KW-0547">Nucleotide-binding</keyword>
<evidence type="ECO:0000256" key="6">
    <source>
        <dbReference type="ARBA" id="ARBA00023293"/>
    </source>
</evidence>
<dbReference type="GO" id="GO:0070482">
    <property type="term" value="P:response to oxygen levels"/>
    <property type="evidence" value="ECO:0007669"/>
    <property type="project" value="TreeGrafter"/>
</dbReference>
<dbReference type="Pfam" id="PF07701">
    <property type="entry name" value="HNOBA"/>
    <property type="match status" value="1"/>
</dbReference>
<dbReference type="Pfam" id="PF07700">
    <property type="entry name" value="HNOB"/>
    <property type="match status" value="1"/>
</dbReference>
<dbReference type="Gene3D" id="3.30.70.1230">
    <property type="entry name" value="Nucleotide cyclase"/>
    <property type="match status" value="1"/>
</dbReference>
<evidence type="ECO:0000256" key="4">
    <source>
        <dbReference type="ARBA" id="ARBA00022741"/>
    </source>
</evidence>
<dbReference type="InterPro" id="IPR042463">
    <property type="entry name" value="HNOB_dom_associated_sf"/>
</dbReference>
<dbReference type="Gene3D" id="3.30.450.260">
    <property type="entry name" value="Haem NO binding associated domain"/>
    <property type="match status" value="1"/>
</dbReference>
<dbReference type="GO" id="GO:0020037">
    <property type="term" value="F:heme binding"/>
    <property type="evidence" value="ECO:0007669"/>
    <property type="project" value="InterPro"/>
</dbReference>
<organism evidence="10">
    <name type="scientific">Ditylum brightwellii</name>
    <dbReference type="NCBI Taxonomy" id="49249"/>
    <lineage>
        <taxon>Eukaryota</taxon>
        <taxon>Sar</taxon>
        <taxon>Stramenopiles</taxon>
        <taxon>Ochrophyta</taxon>
        <taxon>Bacillariophyta</taxon>
        <taxon>Mediophyceae</taxon>
        <taxon>Lithodesmiophycidae</taxon>
        <taxon>Lithodesmiales</taxon>
        <taxon>Lithodesmiaceae</taxon>
        <taxon>Ditylum</taxon>
    </lineage>
</organism>
<feature type="domain" description="Guanylate cyclase" evidence="8">
    <location>
        <begin position="477"/>
        <end position="605"/>
    </location>
</feature>
<keyword evidence="6" id="KW-0141">cGMP biosynthesis</keyword>
<dbReference type="PROSITE" id="PS50125">
    <property type="entry name" value="GUANYLATE_CYCLASE_2"/>
    <property type="match status" value="1"/>
</dbReference>
<evidence type="ECO:0000256" key="3">
    <source>
        <dbReference type="ARBA" id="ARBA00022490"/>
    </source>
</evidence>
<dbReference type="PANTHER" id="PTHR45655">
    <property type="entry name" value="GUANYLATE CYCLASE SOLUBLE SUBUNIT BETA-2"/>
    <property type="match status" value="1"/>
</dbReference>
<keyword evidence="5" id="KW-0342">GTP-binding</keyword>
<comment type="subcellular location">
    <subcellularLocation>
        <location evidence="1">Cytoplasm</location>
    </subcellularLocation>
</comment>
<dbReference type="InterPro" id="IPR024096">
    <property type="entry name" value="NO_sig/Golgi_transp_ligand-bd"/>
</dbReference>
<dbReference type="GO" id="GO:0005525">
    <property type="term" value="F:GTP binding"/>
    <property type="evidence" value="ECO:0007669"/>
    <property type="project" value="UniProtKB-KW"/>
</dbReference>
<dbReference type="InterPro" id="IPR002073">
    <property type="entry name" value="PDEase_catalytic_dom"/>
</dbReference>
<keyword evidence="3" id="KW-0963">Cytoplasm</keyword>
<dbReference type="InterPro" id="IPR011645">
    <property type="entry name" value="HNOB_dom_associated"/>
</dbReference>
<dbReference type="SUPFAM" id="SSF111126">
    <property type="entry name" value="Ligand-binding domain in the NO signalling and Golgi transport"/>
    <property type="match status" value="1"/>
</dbReference>
<dbReference type="SUPFAM" id="SSF109604">
    <property type="entry name" value="HD-domain/PDEase-like"/>
    <property type="match status" value="1"/>
</dbReference>
<gene>
    <name evidence="9" type="ORF">DBRI00130_LOCUS12176</name>
    <name evidence="10" type="ORF">DBRI00130_LOCUS12177</name>
</gene>
<dbReference type="GO" id="GO:0004114">
    <property type="term" value="F:3',5'-cyclic-nucleotide phosphodiesterase activity"/>
    <property type="evidence" value="ECO:0007669"/>
    <property type="project" value="InterPro"/>
</dbReference>
<dbReference type="InterPro" id="IPR011644">
    <property type="entry name" value="Heme_NO-bd"/>
</dbReference>
<evidence type="ECO:0000313" key="9">
    <source>
        <dbReference type="EMBL" id="CAE4601966.1"/>
    </source>
</evidence>
<dbReference type="Gene3D" id="3.90.1520.10">
    <property type="entry name" value="H-NOX domain"/>
    <property type="match status" value="1"/>
</dbReference>
<accession>A0A6V2E3N2</accession>
<dbReference type="SUPFAM" id="SSF55073">
    <property type="entry name" value="Nucleotide cyclase"/>
    <property type="match status" value="1"/>
</dbReference>
<dbReference type="InterPro" id="IPR038158">
    <property type="entry name" value="H-NOX_domain_sf"/>
</dbReference>
<dbReference type="CDD" id="cd07302">
    <property type="entry name" value="CHD"/>
    <property type="match status" value="1"/>
</dbReference>